<proteinExistence type="inferred from homology"/>
<feature type="transmembrane region" description="Helical" evidence="6">
    <location>
        <begin position="199"/>
        <end position="220"/>
    </location>
</feature>
<comment type="subcellular location">
    <subcellularLocation>
        <location evidence="1 6">Cell membrane</location>
        <topology evidence="1 6">Multi-pass membrane protein</topology>
    </subcellularLocation>
</comment>
<evidence type="ECO:0000256" key="2">
    <source>
        <dbReference type="ARBA" id="ARBA00022475"/>
    </source>
</evidence>
<feature type="transmembrane region" description="Helical" evidence="6">
    <location>
        <begin position="12"/>
        <end position="36"/>
    </location>
</feature>
<evidence type="ECO:0000256" key="1">
    <source>
        <dbReference type="ARBA" id="ARBA00004651"/>
    </source>
</evidence>
<evidence type="ECO:0000256" key="5">
    <source>
        <dbReference type="ARBA" id="ARBA00023136"/>
    </source>
</evidence>
<dbReference type="RefSeq" id="WP_229344592.1">
    <property type="nucleotide sequence ID" value="NZ_JAJFAT010000005.1"/>
</dbReference>
<evidence type="ECO:0000256" key="3">
    <source>
        <dbReference type="ARBA" id="ARBA00022692"/>
    </source>
</evidence>
<evidence type="ECO:0000313" key="8">
    <source>
        <dbReference type="EMBL" id="MCC3144651.1"/>
    </source>
</evidence>
<sequence length="239" mass="26489">MAEEKKKNKKKLIITVAVVAVAAFVIHYFGLADYISRDNLNLLQDWVQGFGVMAPLIYIGLWIAACIFFLPGLPVAILGGLVFEPLPAIIYASLGSTLGATAAFLIGRYAARDLVEGWKEKNEHVKKIDDGVRKNGWRMLLLTRSVPVFPFNLQNYVYGLTDISLPLYFFVSWVTMIPGTTAYILMASALARGESPMQILMYIAIAGVLIVLISLIPKFLNKSDMVEDVEVEANENKTK</sequence>
<evidence type="ECO:0000259" key="7">
    <source>
        <dbReference type="Pfam" id="PF09335"/>
    </source>
</evidence>
<gene>
    <name evidence="8" type="ORF">LJ207_04835</name>
</gene>
<accession>A0AAW4WUG4</accession>
<evidence type="ECO:0000256" key="6">
    <source>
        <dbReference type="RuleBase" id="RU366058"/>
    </source>
</evidence>
<dbReference type="AlphaFoldDB" id="A0AAW4WUG4"/>
<dbReference type="PANTHER" id="PTHR12677:SF59">
    <property type="entry name" value="GOLGI APPARATUS MEMBRANE PROTEIN TVP38-RELATED"/>
    <property type="match status" value="1"/>
</dbReference>
<feature type="transmembrane region" description="Helical" evidence="6">
    <location>
        <begin position="56"/>
        <end position="82"/>
    </location>
</feature>
<dbReference type="InterPro" id="IPR032816">
    <property type="entry name" value="VTT_dom"/>
</dbReference>
<keyword evidence="2 6" id="KW-1003">Cell membrane</keyword>
<keyword evidence="9" id="KW-1185">Reference proteome</keyword>
<dbReference type="Proteomes" id="UP001199296">
    <property type="component" value="Unassembled WGS sequence"/>
</dbReference>
<organism evidence="8 9">
    <name type="scientific">Halanaerobium polyolivorans</name>
    <dbReference type="NCBI Taxonomy" id="2886943"/>
    <lineage>
        <taxon>Bacteria</taxon>
        <taxon>Bacillati</taxon>
        <taxon>Bacillota</taxon>
        <taxon>Clostridia</taxon>
        <taxon>Halanaerobiales</taxon>
        <taxon>Halanaerobiaceae</taxon>
        <taxon>Halanaerobium</taxon>
    </lineage>
</organism>
<feature type="transmembrane region" description="Helical" evidence="6">
    <location>
        <begin position="89"/>
        <end position="111"/>
    </location>
</feature>
<keyword evidence="5 6" id="KW-0472">Membrane</keyword>
<keyword evidence="4 6" id="KW-1133">Transmembrane helix</keyword>
<reference evidence="8 9" key="1">
    <citation type="submission" date="2021-10" db="EMBL/GenBank/DDBJ databases">
        <authorList>
            <person name="Grouzdev D.S."/>
            <person name="Pantiukh K.S."/>
            <person name="Krutkina M.S."/>
        </authorList>
    </citation>
    <scope>NUCLEOTIDE SEQUENCE [LARGE SCALE GENOMIC DNA]</scope>
    <source>
        <strain evidence="8 9">Z-7514</strain>
    </source>
</reference>
<feature type="domain" description="VTT" evidence="7">
    <location>
        <begin position="70"/>
        <end position="186"/>
    </location>
</feature>
<dbReference type="PANTHER" id="PTHR12677">
    <property type="entry name" value="GOLGI APPARATUS MEMBRANE PROTEIN TVP38-RELATED"/>
    <property type="match status" value="1"/>
</dbReference>
<dbReference type="EMBL" id="JAJFAT010000005">
    <property type="protein sequence ID" value="MCC3144651.1"/>
    <property type="molecule type" value="Genomic_DNA"/>
</dbReference>
<dbReference type="InterPro" id="IPR015414">
    <property type="entry name" value="TMEM64"/>
</dbReference>
<feature type="transmembrane region" description="Helical" evidence="6">
    <location>
        <begin position="167"/>
        <end position="187"/>
    </location>
</feature>
<evidence type="ECO:0000313" key="9">
    <source>
        <dbReference type="Proteomes" id="UP001199296"/>
    </source>
</evidence>
<comment type="caution">
    <text evidence="8">The sequence shown here is derived from an EMBL/GenBank/DDBJ whole genome shotgun (WGS) entry which is preliminary data.</text>
</comment>
<dbReference type="GO" id="GO:0005886">
    <property type="term" value="C:plasma membrane"/>
    <property type="evidence" value="ECO:0007669"/>
    <property type="project" value="UniProtKB-SubCell"/>
</dbReference>
<name>A0AAW4WUG4_9FIRM</name>
<protein>
    <recommendedName>
        <fullName evidence="6">TVP38/TMEM64 family membrane protein</fullName>
    </recommendedName>
</protein>
<evidence type="ECO:0000256" key="4">
    <source>
        <dbReference type="ARBA" id="ARBA00022989"/>
    </source>
</evidence>
<dbReference type="Pfam" id="PF09335">
    <property type="entry name" value="VTT_dom"/>
    <property type="match status" value="1"/>
</dbReference>
<keyword evidence="3 6" id="KW-0812">Transmembrane</keyword>
<comment type="similarity">
    <text evidence="6">Belongs to the TVP38/TMEM64 family.</text>
</comment>